<evidence type="ECO:0000313" key="2">
    <source>
        <dbReference type="Proteomes" id="UP000199223"/>
    </source>
</evidence>
<dbReference type="EMBL" id="FNZA01000002">
    <property type="protein sequence ID" value="SEI87977.1"/>
    <property type="molecule type" value="Genomic_DNA"/>
</dbReference>
<dbReference type="OrthoDB" id="73875at2"/>
<dbReference type="RefSeq" id="WP_092263343.1">
    <property type="nucleotide sequence ID" value="NZ_FNZA01000002.1"/>
</dbReference>
<name>A0A1H6UE80_9DEIO</name>
<gene>
    <name evidence="1" type="ORF">SAMN04488058_102120</name>
</gene>
<dbReference type="STRING" id="856736.SAMN04488058_102120"/>
<accession>A0A1H6UE80</accession>
<sequence>MTFQAWLERATGGLPREVAERVEAEYAAHIAESGLPEAEAVAALGDPRAVRRALGRTYMNWEQLESLRDGRGLGLIQPLIWGLPPLYGLGLVLIYADGPAPAFPYRFDLALDPLPERRAPNALADRVGVNRRSVHDVVRLVARCGSG</sequence>
<dbReference type="Proteomes" id="UP000199223">
    <property type="component" value="Unassembled WGS sequence"/>
</dbReference>
<proteinExistence type="predicted"/>
<organism evidence="1 2">
    <name type="scientific">Deinococcus reticulitermitis</name>
    <dbReference type="NCBI Taxonomy" id="856736"/>
    <lineage>
        <taxon>Bacteria</taxon>
        <taxon>Thermotogati</taxon>
        <taxon>Deinococcota</taxon>
        <taxon>Deinococci</taxon>
        <taxon>Deinococcales</taxon>
        <taxon>Deinococcaceae</taxon>
        <taxon>Deinococcus</taxon>
    </lineage>
</organism>
<keyword evidence="2" id="KW-1185">Reference proteome</keyword>
<evidence type="ECO:0000313" key="1">
    <source>
        <dbReference type="EMBL" id="SEI87977.1"/>
    </source>
</evidence>
<reference evidence="2" key="1">
    <citation type="submission" date="2016-10" db="EMBL/GenBank/DDBJ databases">
        <authorList>
            <person name="Varghese N."/>
            <person name="Submissions S."/>
        </authorList>
    </citation>
    <scope>NUCLEOTIDE SEQUENCE [LARGE SCALE GENOMIC DNA]</scope>
    <source>
        <strain evidence="2">CGMCC 1.10218</strain>
    </source>
</reference>
<protein>
    <submittedName>
        <fullName evidence="1">Uncharacterized protein</fullName>
    </submittedName>
</protein>
<dbReference type="AlphaFoldDB" id="A0A1H6UE80"/>